<keyword evidence="3" id="KW-1185">Reference proteome</keyword>
<sequence length="484" mass="50659">HLIGKLNATDADEGPNARLHYRLATPPQPRSPRPPPAVPGATRTAESSCRPAGPRNQSPLRVRRSGLRLAAAPDPGEERHHHRPHQPGRRERLPAAVPVPLAGNRTLVVPDRCAAVRPARTAGGRGPGCDGNGRMFFFIRAASASSTPPYESSAGPFHIDPDSGIVSLSGTAATPPLESSQTLRIVFRQSSRRPGGDLMDDGGFNAGSLSGSGGGGDGSEDGGRVVVSGDGTDSMVLIAGSLIAVTVIFVLLLLVAFALLSCRRHGRGRRAAELLRSCRVYKTGGLVYRSSAGQIADLPAPPAGVADAARVAASRARTFLQRGGVGARRGSGSGNVCFTEEESGQAMAVQRLSPGSRGFYKDSLAVQRQQQTRRAVGGQQPALEHSASSSLAQAEEEGHSRSSCEEAGGVAATPACPEKSSRRTPTGNNYESLLLLRAEKLPTGTRNQAELATHTGLEIPQMHYSTVPHQASSIRLLPGPHPQI</sequence>
<feature type="region of interest" description="Disordered" evidence="1">
    <location>
        <begin position="193"/>
        <end position="225"/>
    </location>
</feature>
<feature type="compositionally biased region" description="Low complexity" evidence="1">
    <location>
        <begin position="365"/>
        <end position="393"/>
    </location>
</feature>
<evidence type="ECO:0000313" key="4">
    <source>
        <dbReference type="WBParaSite" id="snap_masked-unitig_37200-processed-gene-0.0-mRNA-1"/>
    </source>
</evidence>
<keyword evidence="2" id="KW-1133">Transmembrane helix</keyword>
<feature type="region of interest" description="Disordered" evidence="1">
    <location>
        <begin position="1"/>
        <end position="93"/>
    </location>
</feature>
<feature type="transmembrane region" description="Helical" evidence="2">
    <location>
        <begin position="235"/>
        <end position="260"/>
    </location>
</feature>
<accession>A0A1I8JQN3</accession>
<keyword evidence="2" id="KW-0472">Membrane</keyword>
<name>A0A1I8JQN3_9PLAT</name>
<protein>
    <submittedName>
        <fullName evidence="4">Cadherin domain-containing protein</fullName>
    </submittedName>
</protein>
<organism evidence="3 4">
    <name type="scientific">Macrostomum lignano</name>
    <dbReference type="NCBI Taxonomy" id="282301"/>
    <lineage>
        <taxon>Eukaryota</taxon>
        <taxon>Metazoa</taxon>
        <taxon>Spiralia</taxon>
        <taxon>Lophotrochozoa</taxon>
        <taxon>Platyhelminthes</taxon>
        <taxon>Rhabditophora</taxon>
        <taxon>Macrostomorpha</taxon>
        <taxon>Macrostomida</taxon>
        <taxon>Macrostomidae</taxon>
        <taxon>Macrostomum</taxon>
    </lineage>
</organism>
<proteinExistence type="predicted"/>
<feature type="region of interest" description="Disordered" evidence="1">
    <location>
        <begin position="364"/>
        <end position="429"/>
    </location>
</feature>
<keyword evidence="2" id="KW-0812">Transmembrane</keyword>
<evidence type="ECO:0000313" key="3">
    <source>
        <dbReference type="Proteomes" id="UP000095280"/>
    </source>
</evidence>
<dbReference type="Proteomes" id="UP000095280">
    <property type="component" value="Unplaced"/>
</dbReference>
<evidence type="ECO:0000256" key="1">
    <source>
        <dbReference type="SAM" id="MobiDB-lite"/>
    </source>
</evidence>
<dbReference type="AlphaFoldDB" id="A0A1I8JQN3"/>
<reference evidence="4" key="1">
    <citation type="submission" date="2016-11" db="UniProtKB">
        <authorList>
            <consortium name="WormBaseParasite"/>
        </authorList>
    </citation>
    <scope>IDENTIFICATION</scope>
</reference>
<evidence type="ECO:0000256" key="2">
    <source>
        <dbReference type="SAM" id="Phobius"/>
    </source>
</evidence>
<dbReference type="WBParaSite" id="snap_masked-unitig_37200-processed-gene-0.0-mRNA-1">
    <property type="protein sequence ID" value="snap_masked-unitig_37200-processed-gene-0.0-mRNA-1"/>
    <property type="gene ID" value="snap_masked-unitig_37200-processed-gene-0.0"/>
</dbReference>
<dbReference type="CDD" id="cd11304">
    <property type="entry name" value="Cadherin_repeat"/>
    <property type="match status" value="1"/>
</dbReference>
<feature type="compositionally biased region" description="Pro residues" evidence="1">
    <location>
        <begin position="26"/>
        <end position="38"/>
    </location>
</feature>